<accession>A0A848C084</accession>
<proteinExistence type="predicted"/>
<evidence type="ECO:0000313" key="1">
    <source>
        <dbReference type="EMBL" id="NME28647.1"/>
    </source>
</evidence>
<dbReference type="Proteomes" id="UP000591071">
    <property type="component" value="Unassembled WGS sequence"/>
</dbReference>
<reference evidence="1 2" key="1">
    <citation type="submission" date="2020-04" db="EMBL/GenBank/DDBJ databases">
        <authorList>
            <person name="Hitch T.C.A."/>
            <person name="Wylensek D."/>
            <person name="Clavel T."/>
        </authorList>
    </citation>
    <scope>NUCLEOTIDE SEQUENCE [LARGE SCALE GENOMIC DNA]</scope>
    <source>
        <strain evidence="1 2">Oil-RF-744-FAT-WT-6-1</strain>
    </source>
</reference>
<dbReference type="RefSeq" id="WP_170087704.1">
    <property type="nucleotide sequence ID" value="NZ_JABAFG010000013.1"/>
</dbReference>
<dbReference type="AlphaFoldDB" id="A0A848C084"/>
<name>A0A848C084_9FIRM</name>
<sequence length="533" mass="61100">MHYLNELGLGDICKDEEFFMYMMQDTCENGDVFCGYYGFYIWRRWFDILEFNCHIEPDGDSKKLTGFTSHISSNCFWHLAVADTQQELESDEEDDGEEYVLEREYDFVDPKSEEESVHISLVNADVIPDYHNGDLITMQVSAIASEVSYYLDEAAFERNPITKIMGQPVLFPMNHVVNFAGSSIVTGKIESVRNFTFLNQAKEEIPIYYIDVETQYGTLSIVHPASLVKEGQQEYIRPGAVINALCDIQGDVAVGDYQQGAVIDEEHLVALLHSCYVERNFTRLSRQIAEDCQYDYHNEEIRAEGREEVLAFLREVMSNQEKEHIPCYAWIGEVTGHELTPGEKLADDIPPIGTHCVILAQNEERRPDCAIFLTLDEEGKIEKITSAGWKYAPCQIKLISPMPGDGEEEEAHEEWERIDKTHTEPEWLDMLASAYKKGDFQEIGMYYGFAAECRLEREPANDSIAHRVKDRESMYDHLMQNLSALPERSVQVIDGSPWGHQKALQIQSPKAGLITYIDLNEEGYIQTMHEIWQ</sequence>
<organism evidence="1 2">
    <name type="scientific">Megasphaera hexanoica</name>
    <dbReference type="NCBI Taxonomy" id="1675036"/>
    <lineage>
        <taxon>Bacteria</taxon>
        <taxon>Bacillati</taxon>
        <taxon>Bacillota</taxon>
        <taxon>Negativicutes</taxon>
        <taxon>Veillonellales</taxon>
        <taxon>Veillonellaceae</taxon>
        <taxon>Megasphaera</taxon>
    </lineage>
</organism>
<evidence type="ECO:0000313" key="2">
    <source>
        <dbReference type="Proteomes" id="UP000591071"/>
    </source>
</evidence>
<protein>
    <submittedName>
        <fullName evidence="1">Uncharacterized protein</fullName>
    </submittedName>
</protein>
<gene>
    <name evidence="1" type="ORF">HF872_08445</name>
</gene>
<dbReference type="EMBL" id="JABAFG010000013">
    <property type="protein sequence ID" value="NME28647.1"/>
    <property type="molecule type" value="Genomic_DNA"/>
</dbReference>
<comment type="caution">
    <text evidence="1">The sequence shown here is derived from an EMBL/GenBank/DDBJ whole genome shotgun (WGS) entry which is preliminary data.</text>
</comment>